<evidence type="ECO:0000256" key="1">
    <source>
        <dbReference type="ARBA" id="ARBA00012513"/>
    </source>
</evidence>
<organism evidence="11 12">
    <name type="scientific">Cylindrodendrum hubeiense</name>
    <dbReference type="NCBI Taxonomy" id="595255"/>
    <lineage>
        <taxon>Eukaryota</taxon>
        <taxon>Fungi</taxon>
        <taxon>Dikarya</taxon>
        <taxon>Ascomycota</taxon>
        <taxon>Pezizomycotina</taxon>
        <taxon>Sordariomycetes</taxon>
        <taxon>Hypocreomycetidae</taxon>
        <taxon>Hypocreales</taxon>
        <taxon>Nectriaceae</taxon>
        <taxon>Cylindrodendrum</taxon>
    </lineage>
</organism>
<comment type="catalytic activity">
    <reaction evidence="7">
        <text>L-threonyl-[protein] + ATP = O-phospho-L-threonyl-[protein] + ADP + H(+)</text>
        <dbReference type="Rhea" id="RHEA:46608"/>
        <dbReference type="Rhea" id="RHEA-COMP:11060"/>
        <dbReference type="Rhea" id="RHEA-COMP:11605"/>
        <dbReference type="ChEBI" id="CHEBI:15378"/>
        <dbReference type="ChEBI" id="CHEBI:30013"/>
        <dbReference type="ChEBI" id="CHEBI:30616"/>
        <dbReference type="ChEBI" id="CHEBI:61977"/>
        <dbReference type="ChEBI" id="CHEBI:456216"/>
        <dbReference type="EC" id="2.7.11.1"/>
    </reaction>
</comment>
<dbReference type="PANTHER" id="PTHR24361">
    <property type="entry name" value="MITOGEN-ACTIVATED KINASE KINASE KINASE"/>
    <property type="match status" value="1"/>
</dbReference>
<dbReference type="Gene3D" id="1.10.510.10">
    <property type="entry name" value="Transferase(Phosphotransferase) domain 1"/>
    <property type="match status" value="1"/>
</dbReference>
<dbReference type="PANTHER" id="PTHR24361:SF433">
    <property type="entry name" value="PROTEIN KINASE DOMAIN-CONTAINING PROTEIN"/>
    <property type="match status" value="1"/>
</dbReference>
<evidence type="ECO:0000256" key="7">
    <source>
        <dbReference type="ARBA" id="ARBA00047899"/>
    </source>
</evidence>
<evidence type="ECO:0000313" key="11">
    <source>
        <dbReference type="EMBL" id="KAF7544868.1"/>
    </source>
</evidence>
<dbReference type="AlphaFoldDB" id="A0A9P5H4N7"/>
<name>A0A9P5H4N7_9HYPO</name>
<dbReference type="GO" id="GO:0004674">
    <property type="term" value="F:protein serine/threonine kinase activity"/>
    <property type="evidence" value="ECO:0007669"/>
    <property type="project" value="UniProtKB-KW"/>
</dbReference>
<dbReference type="InterPro" id="IPR008271">
    <property type="entry name" value="Ser/Thr_kinase_AS"/>
</dbReference>
<evidence type="ECO:0000256" key="9">
    <source>
        <dbReference type="SAM" id="MobiDB-lite"/>
    </source>
</evidence>
<keyword evidence="12" id="KW-1185">Reference proteome</keyword>
<proteinExistence type="predicted"/>
<feature type="region of interest" description="Disordered" evidence="9">
    <location>
        <begin position="437"/>
        <end position="507"/>
    </location>
</feature>
<dbReference type="SUPFAM" id="SSF56112">
    <property type="entry name" value="Protein kinase-like (PK-like)"/>
    <property type="match status" value="1"/>
</dbReference>
<feature type="compositionally biased region" description="Polar residues" evidence="9">
    <location>
        <begin position="471"/>
        <end position="487"/>
    </location>
</feature>
<dbReference type="InterPro" id="IPR011009">
    <property type="entry name" value="Kinase-like_dom_sf"/>
</dbReference>
<gene>
    <name evidence="11" type="ORF">G7Z17_g9615</name>
</gene>
<evidence type="ECO:0000313" key="12">
    <source>
        <dbReference type="Proteomes" id="UP000722485"/>
    </source>
</evidence>
<sequence>MAQQSPRHSDLVRDSQLTTRFLPGGATQHAIYSTPVQSGRRRRIRVEETWRREKELGNGTFGRVWLEGCVAGPATGKLRAVKEIDKNSAVSFIDYSRELEAVAKFSHEKYVHCFVECYGWYESEHMVFIAMEYLQHGDLQKYLNRPFPEAQVKDIAAQLVEGLGYMHDNGFTHRDLKPANILVCQPDPDWWVKIADFGITKRAEQENTVLRTMIGTEGYLAPEVIGFIVSQSSTSSDSFYTSAVDVWALGELLFRMVSKRSAFLTRQDLFGYVVRGQAFPVSELTAVGASQDCCEFVAKSMMADPGHRLTAREASAHPWVQSLLEEPVVSSETPQEFNWPDSSSSVTGPVTPFEDTAQWSTAMFTTAEQTAYHSLSNTSNAREPSLTVNPAQFPNQKLQPPEDNIMMPGPNAPPSRPTHHAVVGDLISDIQTMNITNEIATPNPPPKDPSPHTITDDPIDLIPRRSVVEPATQSPDQTATNLETNNPFRKARKNGKRSNLELRQNDLGGESATADDIEVSIALMRKVQFMEREIAAMGKSTDKISQAQQQELISQSDAILAEVHRQIRVWDSHMSEGGIPETMEGLAEIERIGTGMDEILKSMGEITTQWRINRSA</sequence>
<dbReference type="InterPro" id="IPR000719">
    <property type="entry name" value="Prot_kinase_dom"/>
</dbReference>
<dbReference type="GO" id="GO:0005737">
    <property type="term" value="C:cytoplasm"/>
    <property type="evidence" value="ECO:0007669"/>
    <property type="project" value="TreeGrafter"/>
</dbReference>
<comment type="catalytic activity">
    <reaction evidence="8">
        <text>L-seryl-[protein] + ATP = O-phospho-L-seryl-[protein] + ADP + H(+)</text>
        <dbReference type="Rhea" id="RHEA:17989"/>
        <dbReference type="Rhea" id="RHEA-COMP:9863"/>
        <dbReference type="Rhea" id="RHEA-COMP:11604"/>
        <dbReference type="ChEBI" id="CHEBI:15378"/>
        <dbReference type="ChEBI" id="CHEBI:29999"/>
        <dbReference type="ChEBI" id="CHEBI:30616"/>
        <dbReference type="ChEBI" id="CHEBI:83421"/>
        <dbReference type="ChEBI" id="CHEBI:456216"/>
        <dbReference type="EC" id="2.7.11.1"/>
    </reaction>
</comment>
<dbReference type="PROSITE" id="PS50011">
    <property type="entry name" value="PROTEIN_KINASE_DOM"/>
    <property type="match status" value="1"/>
</dbReference>
<evidence type="ECO:0000256" key="8">
    <source>
        <dbReference type="ARBA" id="ARBA00048679"/>
    </source>
</evidence>
<dbReference type="InterPro" id="IPR053235">
    <property type="entry name" value="Ser_Thr_kinase"/>
</dbReference>
<dbReference type="Pfam" id="PF00069">
    <property type="entry name" value="Pkinase"/>
    <property type="match status" value="1"/>
</dbReference>
<evidence type="ECO:0000259" key="10">
    <source>
        <dbReference type="PROSITE" id="PS50011"/>
    </source>
</evidence>
<protein>
    <recommendedName>
        <fullName evidence="1">non-specific serine/threonine protein kinase</fullName>
        <ecNumber evidence="1">2.7.11.1</ecNumber>
    </recommendedName>
</protein>
<keyword evidence="3" id="KW-0808">Transferase</keyword>
<evidence type="ECO:0000256" key="3">
    <source>
        <dbReference type="ARBA" id="ARBA00022679"/>
    </source>
</evidence>
<keyword evidence="4" id="KW-0547">Nucleotide-binding</keyword>
<keyword evidence="6" id="KW-0067">ATP-binding</keyword>
<keyword evidence="2" id="KW-0723">Serine/threonine-protein kinase</keyword>
<dbReference type="GO" id="GO:0005524">
    <property type="term" value="F:ATP binding"/>
    <property type="evidence" value="ECO:0007669"/>
    <property type="project" value="UniProtKB-KW"/>
</dbReference>
<feature type="domain" description="Protein kinase" evidence="10">
    <location>
        <begin position="50"/>
        <end position="320"/>
    </location>
</feature>
<comment type="caution">
    <text evidence="11">The sequence shown here is derived from an EMBL/GenBank/DDBJ whole genome shotgun (WGS) entry which is preliminary data.</text>
</comment>
<evidence type="ECO:0000256" key="2">
    <source>
        <dbReference type="ARBA" id="ARBA00022527"/>
    </source>
</evidence>
<evidence type="ECO:0000256" key="4">
    <source>
        <dbReference type="ARBA" id="ARBA00022741"/>
    </source>
</evidence>
<dbReference type="OrthoDB" id="10252171at2759"/>
<dbReference type="Proteomes" id="UP000722485">
    <property type="component" value="Unassembled WGS sequence"/>
</dbReference>
<accession>A0A9P5H4N7</accession>
<dbReference type="EMBL" id="JAANBB010000281">
    <property type="protein sequence ID" value="KAF7544868.1"/>
    <property type="molecule type" value="Genomic_DNA"/>
</dbReference>
<dbReference type="EC" id="2.7.11.1" evidence="1"/>
<dbReference type="PROSITE" id="PS00108">
    <property type="entry name" value="PROTEIN_KINASE_ST"/>
    <property type="match status" value="1"/>
</dbReference>
<evidence type="ECO:0000256" key="5">
    <source>
        <dbReference type="ARBA" id="ARBA00022777"/>
    </source>
</evidence>
<evidence type="ECO:0000256" key="6">
    <source>
        <dbReference type="ARBA" id="ARBA00022840"/>
    </source>
</evidence>
<dbReference type="SMART" id="SM00220">
    <property type="entry name" value="S_TKc"/>
    <property type="match status" value="1"/>
</dbReference>
<reference evidence="11" key="1">
    <citation type="submission" date="2020-03" db="EMBL/GenBank/DDBJ databases">
        <title>Draft Genome Sequence of Cylindrodendrum hubeiense.</title>
        <authorList>
            <person name="Buettner E."/>
            <person name="Kellner H."/>
        </authorList>
    </citation>
    <scope>NUCLEOTIDE SEQUENCE</scope>
    <source>
        <strain evidence="11">IHI 201604</strain>
    </source>
</reference>
<keyword evidence="5" id="KW-0418">Kinase</keyword>